<evidence type="ECO:0000313" key="4">
    <source>
        <dbReference type="Proteomes" id="UP000593567"/>
    </source>
</evidence>
<comment type="caution">
    <text evidence="3">The sequence shown here is derived from an EMBL/GenBank/DDBJ whole genome shotgun (WGS) entry which is preliminary data.</text>
</comment>
<dbReference type="OrthoDB" id="10011458at2759"/>
<keyword evidence="4" id="KW-1185">Reference proteome</keyword>
<reference evidence="3" key="1">
    <citation type="submission" date="2020-06" db="EMBL/GenBank/DDBJ databases">
        <title>Draft genome of Bugula neritina, a colonial animal packing powerful symbionts and potential medicines.</title>
        <authorList>
            <person name="Rayko M."/>
        </authorList>
    </citation>
    <scope>NUCLEOTIDE SEQUENCE [LARGE SCALE GENOMIC DNA]</scope>
    <source>
        <strain evidence="3">Kwan_BN1</strain>
    </source>
</reference>
<dbReference type="PANTHER" id="PTHR18957">
    <property type="entry name" value="CENTLEIN"/>
    <property type="match status" value="1"/>
</dbReference>
<evidence type="ECO:0000313" key="3">
    <source>
        <dbReference type="EMBL" id="KAF6040787.1"/>
    </source>
</evidence>
<dbReference type="EMBL" id="VXIV02000102">
    <property type="protein sequence ID" value="KAF6040787.1"/>
    <property type="molecule type" value="Genomic_DNA"/>
</dbReference>
<dbReference type="PANTHER" id="PTHR18957:SF0">
    <property type="entry name" value="CENTLEIN"/>
    <property type="match status" value="1"/>
</dbReference>
<protein>
    <submittedName>
        <fullName evidence="3">CNTLN</fullName>
    </submittedName>
</protein>
<feature type="coiled-coil region" evidence="1">
    <location>
        <begin position="98"/>
        <end position="255"/>
    </location>
</feature>
<keyword evidence="1" id="KW-0175">Coiled coil</keyword>
<feature type="region of interest" description="Disordered" evidence="2">
    <location>
        <begin position="717"/>
        <end position="754"/>
    </location>
</feature>
<feature type="coiled-coil region" evidence="1">
    <location>
        <begin position="842"/>
        <end position="1085"/>
    </location>
</feature>
<evidence type="ECO:0000256" key="2">
    <source>
        <dbReference type="SAM" id="MobiDB-lite"/>
    </source>
</evidence>
<feature type="coiled-coil region" evidence="1">
    <location>
        <begin position="371"/>
        <end position="405"/>
    </location>
</feature>
<dbReference type="InterPro" id="IPR038810">
    <property type="entry name" value="CNTLN"/>
</dbReference>
<dbReference type="GO" id="GO:0005813">
    <property type="term" value="C:centrosome"/>
    <property type="evidence" value="ECO:0007669"/>
    <property type="project" value="TreeGrafter"/>
</dbReference>
<dbReference type="AlphaFoldDB" id="A0A7J7KRL2"/>
<feature type="coiled-coil region" evidence="1">
    <location>
        <begin position="448"/>
        <end position="503"/>
    </location>
</feature>
<name>A0A7J7KRL2_BUGNE</name>
<feature type="region of interest" description="Disordered" evidence="2">
    <location>
        <begin position="1141"/>
        <end position="1163"/>
    </location>
</feature>
<dbReference type="Proteomes" id="UP000593567">
    <property type="component" value="Unassembled WGS sequence"/>
</dbReference>
<feature type="compositionally biased region" description="Basic residues" evidence="2">
    <location>
        <begin position="507"/>
        <end position="519"/>
    </location>
</feature>
<proteinExistence type="predicted"/>
<accession>A0A7J7KRL2</accession>
<feature type="coiled-coil region" evidence="1">
    <location>
        <begin position="620"/>
        <end position="647"/>
    </location>
</feature>
<organism evidence="3 4">
    <name type="scientific">Bugula neritina</name>
    <name type="common">Brown bryozoan</name>
    <name type="synonym">Sertularia neritina</name>
    <dbReference type="NCBI Taxonomy" id="10212"/>
    <lineage>
        <taxon>Eukaryota</taxon>
        <taxon>Metazoa</taxon>
        <taxon>Spiralia</taxon>
        <taxon>Lophotrochozoa</taxon>
        <taxon>Bryozoa</taxon>
        <taxon>Gymnolaemata</taxon>
        <taxon>Cheilostomatida</taxon>
        <taxon>Flustrina</taxon>
        <taxon>Buguloidea</taxon>
        <taxon>Bugulidae</taxon>
        <taxon>Bugula</taxon>
    </lineage>
</organism>
<dbReference type="GO" id="GO:0005814">
    <property type="term" value="C:centriole"/>
    <property type="evidence" value="ECO:0007669"/>
    <property type="project" value="TreeGrafter"/>
</dbReference>
<feature type="compositionally biased region" description="Basic and acidic residues" evidence="2">
    <location>
        <begin position="729"/>
        <end position="740"/>
    </location>
</feature>
<evidence type="ECO:0000256" key="1">
    <source>
        <dbReference type="SAM" id="Coils"/>
    </source>
</evidence>
<gene>
    <name evidence="3" type="ORF">EB796_000903</name>
</gene>
<feature type="region of interest" description="Disordered" evidence="2">
    <location>
        <begin position="503"/>
        <end position="526"/>
    </location>
</feature>
<feature type="coiled-coil region" evidence="1">
    <location>
        <begin position="280"/>
        <end position="307"/>
    </location>
</feature>
<feature type="region of interest" description="Disordered" evidence="2">
    <location>
        <begin position="413"/>
        <end position="436"/>
    </location>
</feature>
<dbReference type="GO" id="GO:0010457">
    <property type="term" value="P:centriole-centriole cohesion"/>
    <property type="evidence" value="ECO:0007669"/>
    <property type="project" value="TreeGrafter"/>
</dbReference>
<sequence length="1242" mass="143951">MSTFLSSSIGNELTKAISVNGGSVQSLDIGNLDVNRLREENLRLREDLSQCQVDKEFVWSLWKKLQVASPDITEAVALVVEREKQKSEDKDRKVLDILHLKDDRIQKLQKVVEEQSQELSFQNKKKLEIHDEAARHQTDKARLMGELSELAQQFETEKANHQQTNNELLATIDELTSTCEALKSSLNKSNLEVERLNNCLRNLEDATSALQEQNKILQRQLDSSHDKDEKLTDLAKRYQSQLKKITVELKSKSSELDVTRKELSDLWTTHQQCEYNAQQRESVIKQLEELQRNTEKMLLDCEGAHNKHTDNQYQINLKMQDEINYLRKKELDQNDQIHALEKVVALYEEKERDTADLRHHEQNIDVEELTEEKWKTRLFNMEQENEKLKERLYDKNRVIDRLSKRTEFDYITSEKASDGPQSRGKSKHARSKSESGVYFQDHDLLKKLQVTEAKLEQAEIRLQLKESQLDTLKQAHQRRLDRLKNLLTSYKLVREQLKVAEDELGRPPKKRKPKFKRPTKKDLQQEDGQAAWNELRFVKNENKNLLVIKMNMEEQIDDMSVKASEDAANIHTLQIQVDTLEQELTVMRREGRNMSSTPRKQYDEDIAHLHTKLESCKSVIGAQKRRLEEINRDNNVLVEEKRTLKFEINTLKKFLFEKKSEMASLLAEVNRLHRITKSTCNQRRRGRYVTPVGRKYESVLKNSMDHMTNVMAESRSAVLSPDAPDSLVEEGHSASDHADDFCDGTLNESDSVDLPEPADSAASLGELIAHRASRVENAERSCQTSPRLLPALTHTIDNRVDQVLEFQPRIPKVARNVATSTSPPRCKRGRWRRLRPNAFSQVSSLKQRLVSLQMKVKSLTEDKEQTRLKSEELVATCEQLQSEVSSTNTRIISQKVTIQKLESDLSNSSARISELETIVEQSVPRQQADQERRLLEQKVKTATLDLGKRTSELKQVKSELENSKDSVTSLNDRVGRLERDVLQKRTLLEDLRLKLRLAKESAKSDLQLLESKSEELARTKAISEQTKTTMESMKCSIKALTKDRKDHENKCKQMQQELTKKEKQLANCQAKVCELQKEMDNLQETARQQLVDLAAQGENAVGIAQGQLVNAHQLIEKFQLTIKVLSDRLLARQEEFRLERQRQVREEQKRTKKAKNKKAENKALNEAKRRAQEILNLSAYDIEDFLNSDTDSEDEQSFSSYWKKENSKWIKRWEKALTEEDFVNRVSELFMEKVDEISNLAR</sequence>